<feature type="region of interest" description="GTP cyclohydrolase II" evidence="19">
    <location>
        <begin position="216"/>
        <end position="417"/>
    </location>
</feature>
<feature type="binding site" evidence="19">
    <location>
        <position position="43"/>
    </location>
    <ligand>
        <name>Mg(2+)</name>
        <dbReference type="ChEBI" id="CHEBI:18420"/>
        <label>1</label>
    </ligand>
</feature>
<comment type="cofactor">
    <cofactor evidence="2">
        <name>Mn(2+)</name>
        <dbReference type="ChEBI" id="CHEBI:29035"/>
    </cofactor>
</comment>
<evidence type="ECO:0000256" key="2">
    <source>
        <dbReference type="ARBA" id="ARBA00001936"/>
    </source>
</evidence>
<dbReference type="Gene3D" id="3.40.50.10990">
    <property type="entry name" value="GTP cyclohydrolase II"/>
    <property type="match status" value="1"/>
</dbReference>
<evidence type="ECO:0000256" key="17">
    <source>
        <dbReference type="ARBA" id="ARBA00043932"/>
    </source>
</evidence>
<evidence type="ECO:0000256" key="10">
    <source>
        <dbReference type="ARBA" id="ARBA00022801"/>
    </source>
</evidence>
<dbReference type="GO" id="GO:0030145">
    <property type="term" value="F:manganese ion binding"/>
    <property type="evidence" value="ECO:0007669"/>
    <property type="project" value="UniProtKB-UniRule"/>
</dbReference>
<dbReference type="GO" id="GO:0008270">
    <property type="term" value="F:zinc ion binding"/>
    <property type="evidence" value="ECO:0007669"/>
    <property type="project" value="UniProtKB-UniRule"/>
</dbReference>
<feature type="binding site" evidence="19">
    <location>
        <begin position="154"/>
        <end position="158"/>
    </location>
    <ligand>
        <name>D-ribulose 5-phosphate</name>
        <dbReference type="ChEBI" id="CHEBI:58121"/>
    </ligand>
</feature>
<dbReference type="GO" id="GO:0000287">
    <property type="term" value="F:magnesium ion binding"/>
    <property type="evidence" value="ECO:0007669"/>
    <property type="project" value="UniProtKB-UniRule"/>
</dbReference>
<dbReference type="Gene3D" id="3.90.870.10">
    <property type="entry name" value="DHBP synthase"/>
    <property type="match status" value="1"/>
</dbReference>
<comment type="pathway">
    <text evidence="5 19">Cofactor biosynthesis; riboflavin biosynthesis; 2-hydroxy-3-oxobutyl phosphate from D-ribulose 5-phosphate: step 1/1.</text>
</comment>
<dbReference type="UniPathway" id="UPA00275">
    <property type="reaction ID" value="UER00399"/>
</dbReference>
<comment type="catalytic activity">
    <reaction evidence="1 19">
        <text>D-ribulose 5-phosphate = (2S)-2-hydroxy-3-oxobutyl phosphate + formate + H(+)</text>
        <dbReference type="Rhea" id="RHEA:18457"/>
        <dbReference type="ChEBI" id="CHEBI:15378"/>
        <dbReference type="ChEBI" id="CHEBI:15740"/>
        <dbReference type="ChEBI" id="CHEBI:58121"/>
        <dbReference type="ChEBI" id="CHEBI:58830"/>
        <dbReference type="EC" id="4.1.99.12"/>
    </reaction>
</comment>
<keyword evidence="13 19" id="KW-0342">GTP-binding</keyword>
<dbReference type="eggNOG" id="COG0807">
    <property type="taxonomic scope" value="Bacteria"/>
</dbReference>
<evidence type="ECO:0000256" key="16">
    <source>
        <dbReference type="ARBA" id="ARBA00023268"/>
    </source>
</evidence>
<keyword evidence="14 19" id="KW-0464">Manganese</keyword>
<feature type="binding site" evidence="19">
    <location>
        <begin position="266"/>
        <end position="270"/>
    </location>
    <ligand>
        <name>GTP</name>
        <dbReference type="ChEBI" id="CHEBI:37565"/>
    </ligand>
</feature>
<evidence type="ECO:0000256" key="14">
    <source>
        <dbReference type="ARBA" id="ARBA00023211"/>
    </source>
</evidence>
<evidence type="ECO:0000256" key="5">
    <source>
        <dbReference type="ARBA" id="ARBA00004904"/>
    </source>
</evidence>
<feature type="region of interest" description="DHBP synthase" evidence="19">
    <location>
        <begin position="1"/>
        <end position="215"/>
    </location>
</feature>
<comment type="function">
    <text evidence="3 19">Catalyzes the conversion of D-ribulose 5-phosphate to formate and 3,4-dihydroxy-2-butanone 4-phosphate.</text>
</comment>
<dbReference type="GO" id="GO:0003935">
    <property type="term" value="F:GTP cyclohydrolase II activity"/>
    <property type="evidence" value="ECO:0007669"/>
    <property type="project" value="UniProtKB-UniRule"/>
</dbReference>
<feature type="binding site" evidence="19">
    <location>
        <position position="371"/>
    </location>
    <ligand>
        <name>GTP</name>
        <dbReference type="ChEBI" id="CHEBI:37565"/>
    </ligand>
</feature>
<feature type="binding site" evidence="19">
    <location>
        <position position="43"/>
    </location>
    <ligand>
        <name>Mg(2+)</name>
        <dbReference type="ChEBI" id="CHEBI:18420"/>
        <label>2</label>
    </ligand>
</feature>
<evidence type="ECO:0000256" key="12">
    <source>
        <dbReference type="ARBA" id="ARBA00022842"/>
    </source>
</evidence>
<dbReference type="Pfam" id="PF00926">
    <property type="entry name" value="DHBP_synthase"/>
    <property type="match status" value="1"/>
</dbReference>
<accession>C7N4D4</accession>
<proteinExistence type="inferred from homology"/>
<dbReference type="EC" id="3.5.4.25" evidence="19"/>
<evidence type="ECO:0000256" key="4">
    <source>
        <dbReference type="ARBA" id="ARBA00004853"/>
    </source>
</evidence>
<feature type="binding site" evidence="19">
    <location>
        <position position="331"/>
    </location>
    <ligand>
        <name>GTP</name>
        <dbReference type="ChEBI" id="CHEBI:37565"/>
    </ligand>
</feature>
<dbReference type="Pfam" id="PF00925">
    <property type="entry name" value="GTP_cyclohydro2"/>
    <property type="match status" value="1"/>
</dbReference>
<comment type="function">
    <text evidence="17 19">Catalyzes the conversion of GTP to 2,5-diamino-6-ribosylamino-4(3H)-pyrimidinone 5'-phosphate (DARP), formate and pyrophosphate.</text>
</comment>
<evidence type="ECO:0000313" key="22">
    <source>
        <dbReference type="Proteomes" id="UP000002026"/>
    </source>
</evidence>
<keyword evidence="8 19" id="KW-0479">Metal-binding</keyword>
<evidence type="ECO:0000256" key="15">
    <source>
        <dbReference type="ARBA" id="ARBA00023239"/>
    </source>
</evidence>
<dbReference type="InterPro" id="IPR036144">
    <property type="entry name" value="RibA-like_sf"/>
</dbReference>
<dbReference type="STRING" id="471855.Shel_07110"/>
<keyword evidence="16 19" id="KW-0511">Multifunctional enzyme</keyword>
<evidence type="ECO:0000256" key="13">
    <source>
        <dbReference type="ARBA" id="ARBA00023134"/>
    </source>
</evidence>
<evidence type="ECO:0000259" key="20">
    <source>
        <dbReference type="Pfam" id="PF00925"/>
    </source>
</evidence>
<dbReference type="KEGG" id="shi:Shel_07110"/>
<dbReference type="InterPro" id="IPR000422">
    <property type="entry name" value="DHBP_synthase_RibB"/>
</dbReference>
<dbReference type="GO" id="GO:0009231">
    <property type="term" value="P:riboflavin biosynthetic process"/>
    <property type="evidence" value="ECO:0007669"/>
    <property type="project" value="UniProtKB-UniRule"/>
</dbReference>
<feature type="binding site" evidence="19">
    <location>
        <position position="47"/>
    </location>
    <ligand>
        <name>D-ribulose 5-phosphate</name>
        <dbReference type="ChEBI" id="CHEBI:58121"/>
    </ligand>
</feature>
<feature type="domain" description="GTP cyclohydrolase II" evidence="20">
    <location>
        <begin position="224"/>
        <end position="387"/>
    </location>
</feature>
<dbReference type="Proteomes" id="UP000002026">
    <property type="component" value="Chromosome"/>
</dbReference>
<keyword evidence="12 19" id="KW-0460">Magnesium</keyword>
<dbReference type="GO" id="GO:0005525">
    <property type="term" value="F:GTP binding"/>
    <property type="evidence" value="ECO:0007669"/>
    <property type="project" value="UniProtKB-KW"/>
</dbReference>
<dbReference type="AlphaFoldDB" id="C7N4D4"/>
<keyword evidence="15 19" id="KW-0456">Lyase</keyword>
<dbReference type="InterPro" id="IPR017945">
    <property type="entry name" value="DHBP_synth_RibB-like_a/b_dom"/>
</dbReference>
<evidence type="ECO:0000256" key="6">
    <source>
        <dbReference type="ARBA" id="ARBA00005520"/>
    </source>
</evidence>
<keyword evidence="9 19" id="KW-0547">Nucleotide-binding</keyword>
<evidence type="ECO:0000256" key="19">
    <source>
        <dbReference type="HAMAP-Rule" id="MF_01283"/>
    </source>
</evidence>
<name>C7N4D4_SLAHD</name>
<comment type="cofactor">
    <cofactor evidence="19">
        <name>Mg(2+)</name>
        <dbReference type="ChEBI" id="CHEBI:18420"/>
    </cofactor>
    <cofactor evidence="19">
        <name>Mn(2+)</name>
        <dbReference type="ChEBI" id="CHEBI:29035"/>
    </cofactor>
    <text evidence="19">Binds 2 divalent metal cations per subunit. Magnesium or manganese.</text>
</comment>
<dbReference type="SUPFAM" id="SSF55821">
    <property type="entry name" value="YrdC/RibB"/>
    <property type="match status" value="1"/>
</dbReference>
<comment type="similarity">
    <text evidence="6 19">In the N-terminal section; belongs to the DHBP synthase family.</text>
</comment>
<gene>
    <name evidence="19" type="primary">ribBA</name>
    <name evidence="21" type="ordered locus">Shel_07110</name>
</gene>
<comment type="catalytic activity">
    <reaction evidence="18 19">
        <text>GTP + 4 H2O = 2,5-diamino-6-hydroxy-4-(5-phosphoribosylamino)-pyrimidine + formate + 2 phosphate + 3 H(+)</text>
        <dbReference type="Rhea" id="RHEA:23704"/>
        <dbReference type="ChEBI" id="CHEBI:15377"/>
        <dbReference type="ChEBI" id="CHEBI:15378"/>
        <dbReference type="ChEBI" id="CHEBI:15740"/>
        <dbReference type="ChEBI" id="CHEBI:37565"/>
        <dbReference type="ChEBI" id="CHEBI:43474"/>
        <dbReference type="ChEBI" id="CHEBI:58614"/>
        <dbReference type="EC" id="3.5.4.25"/>
    </reaction>
</comment>
<dbReference type="EMBL" id="CP001684">
    <property type="protein sequence ID" value="ACV21769.1"/>
    <property type="molecule type" value="Genomic_DNA"/>
</dbReference>
<evidence type="ECO:0000256" key="11">
    <source>
        <dbReference type="ARBA" id="ARBA00022833"/>
    </source>
</evidence>
<comment type="similarity">
    <text evidence="19">In the C-terminal section; belongs to the GTP cyclohydrolase II family.</text>
</comment>
<keyword evidence="11 19" id="KW-0862">Zinc</keyword>
<dbReference type="GO" id="GO:0005829">
    <property type="term" value="C:cytosol"/>
    <property type="evidence" value="ECO:0007669"/>
    <property type="project" value="TreeGrafter"/>
</dbReference>
<dbReference type="HAMAP" id="MF_00179">
    <property type="entry name" value="RibA"/>
    <property type="match status" value="1"/>
</dbReference>
<dbReference type="InterPro" id="IPR032677">
    <property type="entry name" value="GTP_cyclohydro_II"/>
</dbReference>
<keyword evidence="7 19" id="KW-0686">Riboflavin biosynthesis</keyword>
<feature type="binding site" evidence="19">
    <location>
        <position position="282"/>
    </location>
    <ligand>
        <name>Zn(2+)</name>
        <dbReference type="ChEBI" id="CHEBI:29105"/>
        <note>catalytic</note>
    </ligand>
</feature>
<dbReference type="HAMAP" id="MF_01283">
    <property type="entry name" value="RibBA"/>
    <property type="match status" value="1"/>
</dbReference>
<sequence length="417" mass="46609">MTNVFEEQEVLSANAVRMGSIQDAINELQAGHLILVVDDPDRENEGDLICAAEYATTYNVNFMATHAKGLICMPMSSELAHKLNFPPMVSENTDNHETAFTVSVDHVDTTTGISAVERSYTAMKCVDEKSKPEDFRRPGHMFPLIAKAGGVLERNGHTEATVDLLRHAGMKQCGLCCEIMREDGSMMRTAELLDFAEAHGIVMVSIKQLQDYCREHDNHMKEQACATLPTAYGEFEIHGFVNDITGEEHVALVKGNIGDGQDVLVRVHSECLTGDVFGSHRCDCGEQLHSAMSQIEAEGRGVVLYMRQEGRGIGLMNKIRAYKLQEQGMDTVDANVALGFEPDMREYWSGAQILRNLGCRSIRLLTNNPDKVYGLKGFNLKITERVPIEIEPQEHDRKYLETKRDRMGHQFTNILND</sequence>
<feature type="site" description="Essential for DHBP synthase activity" evidence="19">
    <location>
        <position position="140"/>
    </location>
</feature>
<comment type="pathway">
    <text evidence="4 19">Cofactor biosynthesis; riboflavin biosynthesis; 5-amino-6-(D-ribitylamino)uracil from GTP: step 1/4.</text>
</comment>
<dbReference type="FunFam" id="3.90.870.10:FF:000001">
    <property type="entry name" value="Riboflavin biosynthesis protein RibBA"/>
    <property type="match status" value="1"/>
</dbReference>
<evidence type="ECO:0000313" key="21">
    <source>
        <dbReference type="EMBL" id="ACV21769.1"/>
    </source>
</evidence>
<dbReference type="EC" id="4.1.99.12" evidence="19"/>
<feature type="binding site" evidence="19">
    <location>
        <position position="287"/>
    </location>
    <ligand>
        <name>GTP</name>
        <dbReference type="ChEBI" id="CHEBI:37565"/>
    </ligand>
</feature>
<dbReference type="GO" id="GO:0008686">
    <property type="term" value="F:3,4-dihydroxy-2-butanone-4-phosphate synthase activity"/>
    <property type="evidence" value="ECO:0007669"/>
    <property type="project" value="UniProtKB-UniRule"/>
</dbReference>
<dbReference type="PANTHER" id="PTHR21327:SF18">
    <property type="entry name" value="3,4-DIHYDROXY-2-BUTANONE 4-PHOSPHATE SYNTHASE"/>
    <property type="match status" value="1"/>
</dbReference>
<feature type="active site" description="Proton acceptor; for GTP cyclohydrolase activity" evidence="19">
    <location>
        <position position="343"/>
    </location>
</feature>
<comment type="cofactor">
    <cofactor evidence="19">
        <name>Zn(2+)</name>
        <dbReference type="ChEBI" id="CHEBI:29105"/>
    </cofactor>
    <text evidence="19">Binds 1 zinc ion per subunit.</text>
</comment>
<feature type="binding site" evidence="19">
    <location>
        <position position="178"/>
    </location>
    <ligand>
        <name>D-ribulose 5-phosphate</name>
        <dbReference type="ChEBI" id="CHEBI:58121"/>
    </ligand>
</feature>
<keyword evidence="10 19" id="KW-0378">Hydrolase</keyword>
<keyword evidence="22" id="KW-1185">Reference proteome</keyword>
<dbReference type="NCBIfam" id="TIGR00505">
    <property type="entry name" value="ribA"/>
    <property type="match status" value="1"/>
</dbReference>
<feature type="binding site" evidence="19">
    <location>
        <position position="271"/>
    </location>
    <ligand>
        <name>Zn(2+)</name>
        <dbReference type="ChEBI" id="CHEBI:29105"/>
        <note>catalytic</note>
    </ligand>
</feature>
<dbReference type="SUPFAM" id="SSF142695">
    <property type="entry name" value="RibA-like"/>
    <property type="match status" value="1"/>
</dbReference>
<feature type="site" description="Essential for DHBP synthase activity" evidence="19">
    <location>
        <position position="178"/>
    </location>
</feature>
<reference evidence="21 22" key="1">
    <citation type="journal article" date="2009" name="Stand. Genomic Sci.">
        <title>Complete genome sequence of Slackia heliotrinireducens type strain (RHS 1).</title>
        <authorList>
            <person name="Pukall R."/>
            <person name="Lapidus A."/>
            <person name="Nolan M."/>
            <person name="Copeland A."/>
            <person name="Glavina Del Rio T."/>
            <person name="Lucas S."/>
            <person name="Chen F."/>
            <person name="Tice H."/>
            <person name="Cheng J.F."/>
            <person name="Chertkov O."/>
            <person name="Bruce D."/>
            <person name="Goodwin L."/>
            <person name="Kuske C."/>
            <person name="Brettin T."/>
            <person name="Detter J.C."/>
            <person name="Han C."/>
            <person name="Pitluck S."/>
            <person name="Pati A."/>
            <person name="Mavrommatis K."/>
            <person name="Ivanova N."/>
            <person name="Ovchinnikova G."/>
            <person name="Chen A."/>
            <person name="Palaniappan K."/>
            <person name="Schneider S."/>
            <person name="Rohde M."/>
            <person name="Chain P."/>
            <person name="D'haeseleer P."/>
            <person name="Goker M."/>
            <person name="Bristow J."/>
            <person name="Eisen J.A."/>
            <person name="Markowitz V."/>
            <person name="Kyrpides N.C."/>
            <person name="Klenk H.P."/>
            <person name="Hugenholtz P."/>
        </authorList>
    </citation>
    <scope>NUCLEOTIDE SEQUENCE [LARGE SCALE GENOMIC DNA]</scope>
    <source>
        <strain evidence="22">ATCC 29202 / DSM 20476 / NCTC 11029 / RHS 1</strain>
    </source>
</reference>
<dbReference type="InterPro" id="IPR000926">
    <property type="entry name" value="RibA"/>
</dbReference>
<feature type="active site" description="Nucleophile; for GTP cyclohydrolase activity" evidence="19">
    <location>
        <position position="345"/>
    </location>
</feature>
<evidence type="ECO:0000256" key="8">
    <source>
        <dbReference type="ARBA" id="ARBA00022723"/>
    </source>
</evidence>
<organism evidence="21 22">
    <name type="scientific">Slackia heliotrinireducens (strain ATCC 29202 / DSM 20476 / NCTC 11029 / RHS 1)</name>
    <name type="common">Peptococcus heliotrinreducens</name>
    <dbReference type="NCBI Taxonomy" id="471855"/>
    <lineage>
        <taxon>Bacteria</taxon>
        <taxon>Bacillati</taxon>
        <taxon>Actinomycetota</taxon>
        <taxon>Coriobacteriia</taxon>
        <taxon>Eggerthellales</taxon>
        <taxon>Eggerthellaceae</taxon>
        <taxon>Slackia</taxon>
    </lineage>
</organism>
<feature type="binding site" evidence="19">
    <location>
        <begin position="309"/>
        <end position="311"/>
    </location>
    <ligand>
        <name>GTP</name>
        <dbReference type="ChEBI" id="CHEBI:37565"/>
    </ligand>
</feature>
<dbReference type="NCBIfam" id="TIGR00506">
    <property type="entry name" value="ribB"/>
    <property type="match status" value="1"/>
</dbReference>
<feature type="binding site" evidence="19">
    <location>
        <position position="284"/>
    </location>
    <ligand>
        <name>Zn(2+)</name>
        <dbReference type="ChEBI" id="CHEBI:29105"/>
        <note>catalytic</note>
    </ligand>
</feature>
<dbReference type="PANTHER" id="PTHR21327">
    <property type="entry name" value="GTP CYCLOHYDROLASE II-RELATED"/>
    <property type="match status" value="1"/>
</dbReference>
<dbReference type="InterPro" id="IPR016299">
    <property type="entry name" value="Riboflavin_synth_RibBA"/>
</dbReference>
<protein>
    <recommendedName>
        <fullName evidence="19">Riboflavin biosynthesis protein RibBA</fullName>
    </recommendedName>
    <domain>
        <recommendedName>
            <fullName evidence="19">3,4-dihydroxy-2-butanone 4-phosphate synthase</fullName>
            <shortName evidence="19">DHBP synthase</shortName>
            <ecNumber evidence="19">4.1.99.12</ecNumber>
        </recommendedName>
    </domain>
    <domain>
        <recommendedName>
            <fullName evidence="19">GTP cyclohydrolase-2</fullName>
            <ecNumber evidence="19">3.5.4.25</ecNumber>
        </recommendedName>
        <alternativeName>
            <fullName evidence="19">GTP cyclohydrolase II</fullName>
        </alternativeName>
    </domain>
</protein>
<dbReference type="PIRSF" id="PIRSF001259">
    <property type="entry name" value="RibA"/>
    <property type="match status" value="1"/>
</dbReference>
<feature type="binding site" evidence="19">
    <location>
        <begin position="42"/>
        <end position="43"/>
    </location>
    <ligand>
        <name>D-ribulose 5-phosphate</name>
        <dbReference type="ChEBI" id="CHEBI:58121"/>
    </ligand>
</feature>
<evidence type="ECO:0000256" key="18">
    <source>
        <dbReference type="ARBA" id="ARBA00049295"/>
    </source>
</evidence>
<evidence type="ECO:0000256" key="3">
    <source>
        <dbReference type="ARBA" id="ARBA00002284"/>
    </source>
</evidence>
<evidence type="ECO:0000256" key="1">
    <source>
        <dbReference type="ARBA" id="ARBA00000141"/>
    </source>
</evidence>
<dbReference type="CDD" id="cd00641">
    <property type="entry name" value="GTP_cyclohydro2"/>
    <property type="match status" value="1"/>
</dbReference>
<dbReference type="NCBIfam" id="NF006803">
    <property type="entry name" value="PRK09311.1"/>
    <property type="match status" value="1"/>
</dbReference>
<feature type="binding site" evidence="19">
    <location>
        <position position="157"/>
    </location>
    <ligand>
        <name>Mg(2+)</name>
        <dbReference type="ChEBI" id="CHEBI:18420"/>
        <label>2</label>
    </ligand>
</feature>
<evidence type="ECO:0000256" key="9">
    <source>
        <dbReference type="ARBA" id="ARBA00022741"/>
    </source>
</evidence>
<dbReference type="FunFam" id="3.40.50.10990:FF:000001">
    <property type="entry name" value="Riboflavin biosynthesis protein RibBA"/>
    <property type="match status" value="1"/>
</dbReference>
<dbReference type="eggNOG" id="COG0108">
    <property type="taxonomic scope" value="Bacteria"/>
</dbReference>
<evidence type="ECO:0000256" key="7">
    <source>
        <dbReference type="ARBA" id="ARBA00022619"/>
    </source>
</evidence>
<dbReference type="HOGENOM" id="CLU_020273_1_2_11"/>
<dbReference type="NCBIfam" id="NF001591">
    <property type="entry name" value="PRK00393.1"/>
    <property type="match status" value="1"/>
</dbReference>
<feature type="binding site" evidence="19">
    <location>
        <position position="366"/>
    </location>
    <ligand>
        <name>GTP</name>
        <dbReference type="ChEBI" id="CHEBI:37565"/>
    </ligand>
</feature>